<dbReference type="OrthoDB" id="9795188at2"/>
<sequence>MLGRMDSPTWPLPVTVLEGGRIRLRPLREADADNLVATSTDPDTIRYSPLPDEYTRDTALDYIRGAQDASRAMIWAIELLDEPDSLAGVIELRGVYPHAGYVDVGYRTAPWARGRGAAKEALLLATRHAFTHGCHRVELLAAVDNIASRRVAERCGFQFEGIARDREYLHGAYRDLAMYSLLSTDGDGDGAGE</sequence>
<dbReference type="PANTHER" id="PTHR43441">
    <property type="entry name" value="RIBOSOMAL-PROTEIN-SERINE ACETYLTRANSFERASE"/>
    <property type="match status" value="1"/>
</dbReference>
<dbReference type="PANTHER" id="PTHR43441:SF10">
    <property type="entry name" value="ACETYLTRANSFERASE"/>
    <property type="match status" value="1"/>
</dbReference>
<keyword evidence="3" id="KW-1185">Reference proteome</keyword>
<protein>
    <recommendedName>
        <fullName evidence="1">N-acetyltransferase domain-containing protein</fullName>
    </recommendedName>
</protein>
<dbReference type="HOGENOM" id="CLU_013985_3_4_11"/>
<dbReference type="Pfam" id="PF13302">
    <property type="entry name" value="Acetyltransf_3"/>
    <property type="match status" value="1"/>
</dbReference>
<evidence type="ECO:0000259" key="1">
    <source>
        <dbReference type="PROSITE" id="PS51186"/>
    </source>
</evidence>
<feature type="domain" description="N-acetyltransferase" evidence="1">
    <location>
        <begin position="22"/>
        <end position="183"/>
    </location>
</feature>
<reference evidence="2 3" key="1">
    <citation type="journal article" date="2012" name="Stand. Genomic Sci.">
        <title>Genome sequence of the halotolerant bacterium Corynebacterium halotolerans type strain YIM 70093(T) (= DSM 44683(T)).</title>
        <authorList>
            <person name="Ruckert C."/>
            <person name="Albersmeier A."/>
            <person name="Al-Dilaimi A."/>
            <person name="Niehaus K."/>
            <person name="Szczepanowski R."/>
            <person name="Kalinowski J."/>
        </authorList>
    </citation>
    <scope>NUCLEOTIDE SEQUENCE [LARGE SCALE GENOMIC DNA]</scope>
    <source>
        <strain evidence="2">YIM 70093</strain>
    </source>
</reference>
<dbReference type="PROSITE" id="PS51186">
    <property type="entry name" value="GNAT"/>
    <property type="match status" value="1"/>
</dbReference>
<dbReference type="eggNOG" id="COG1670">
    <property type="taxonomic scope" value="Bacteria"/>
</dbReference>
<proteinExistence type="predicted"/>
<dbReference type="AlphaFoldDB" id="M1MU22"/>
<dbReference type="SUPFAM" id="SSF55729">
    <property type="entry name" value="Acyl-CoA N-acyltransferases (Nat)"/>
    <property type="match status" value="1"/>
</dbReference>
<dbReference type="GO" id="GO:0008999">
    <property type="term" value="F:protein-N-terminal-alanine acetyltransferase activity"/>
    <property type="evidence" value="ECO:0007669"/>
    <property type="project" value="TreeGrafter"/>
</dbReference>
<dbReference type="Gene3D" id="3.40.630.30">
    <property type="match status" value="1"/>
</dbReference>
<dbReference type="CDD" id="cd04301">
    <property type="entry name" value="NAT_SF"/>
    <property type="match status" value="1"/>
</dbReference>
<dbReference type="GO" id="GO:0005737">
    <property type="term" value="C:cytoplasm"/>
    <property type="evidence" value="ECO:0007669"/>
    <property type="project" value="TreeGrafter"/>
</dbReference>
<dbReference type="InterPro" id="IPR051908">
    <property type="entry name" value="Ribosomal_N-acetyltransferase"/>
</dbReference>
<dbReference type="EMBL" id="CP003697">
    <property type="protein sequence ID" value="AGF71209.1"/>
    <property type="molecule type" value="Genomic_DNA"/>
</dbReference>
<dbReference type="InterPro" id="IPR016181">
    <property type="entry name" value="Acyl_CoA_acyltransferase"/>
</dbReference>
<evidence type="ECO:0000313" key="3">
    <source>
        <dbReference type="Proteomes" id="UP000011723"/>
    </source>
</evidence>
<evidence type="ECO:0000313" key="2">
    <source>
        <dbReference type="EMBL" id="AGF71209.1"/>
    </source>
</evidence>
<gene>
    <name evidence="2" type="ORF">A605_00965</name>
</gene>
<dbReference type="Proteomes" id="UP000011723">
    <property type="component" value="Chromosome"/>
</dbReference>
<organism evidence="2 3">
    <name type="scientific">Corynebacterium halotolerans YIM 70093 = DSM 44683</name>
    <dbReference type="NCBI Taxonomy" id="1121362"/>
    <lineage>
        <taxon>Bacteria</taxon>
        <taxon>Bacillati</taxon>
        <taxon>Actinomycetota</taxon>
        <taxon>Actinomycetes</taxon>
        <taxon>Mycobacteriales</taxon>
        <taxon>Corynebacteriaceae</taxon>
        <taxon>Corynebacterium</taxon>
    </lineage>
</organism>
<dbReference type="KEGG" id="chn:A605_00965"/>
<name>M1MU22_9CORY</name>
<accession>M1MU22</accession>
<dbReference type="GO" id="GO:1990189">
    <property type="term" value="F:protein N-terminal-serine acetyltransferase activity"/>
    <property type="evidence" value="ECO:0007669"/>
    <property type="project" value="TreeGrafter"/>
</dbReference>
<dbReference type="PATRIC" id="fig|1121362.3.peg.185"/>
<dbReference type="InterPro" id="IPR000182">
    <property type="entry name" value="GNAT_dom"/>
</dbReference>
<dbReference type="STRING" id="1121362.A605_00965"/>